<evidence type="ECO:0000256" key="1">
    <source>
        <dbReference type="SAM" id="MobiDB-lite"/>
    </source>
</evidence>
<name>A0A5E8AJB6_9SPHN</name>
<organism evidence="2 3">
    <name type="scientific">Sphingomonas aurantiaca</name>
    <dbReference type="NCBI Taxonomy" id="185949"/>
    <lineage>
        <taxon>Bacteria</taxon>
        <taxon>Pseudomonadati</taxon>
        <taxon>Pseudomonadota</taxon>
        <taxon>Alphaproteobacteria</taxon>
        <taxon>Sphingomonadales</taxon>
        <taxon>Sphingomonadaceae</taxon>
        <taxon>Sphingomonas</taxon>
    </lineage>
</organism>
<evidence type="ECO:0000313" key="3">
    <source>
        <dbReference type="Proteomes" id="UP000326857"/>
    </source>
</evidence>
<dbReference type="EMBL" id="CABVLI010000048">
    <property type="protein sequence ID" value="VVT31542.1"/>
    <property type="molecule type" value="Genomic_DNA"/>
</dbReference>
<feature type="compositionally biased region" description="Basic and acidic residues" evidence="1">
    <location>
        <begin position="52"/>
        <end position="65"/>
    </location>
</feature>
<dbReference type="AlphaFoldDB" id="A0A5E8AJB6"/>
<protein>
    <submittedName>
        <fullName evidence="2">Uncharacterized protein</fullName>
    </submittedName>
</protein>
<evidence type="ECO:0000313" key="2">
    <source>
        <dbReference type="EMBL" id="VVT31542.1"/>
    </source>
</evidence>
<feature type="region of interest" description="Disordered" evidence="1">
    <location>
        <begin position="22"/>
        <end position="65"/>
    </location>
</feature>
<dbReference type="Proteomes" id="UP000326857">
    <property type="component" value="Unassembled WGS sequence"/>
</dbReference>
<proteinExistence type="predicted"/>
<accession>A0A5E8AJB6</accession>
<reference evidence="2 3" key="1">
    <citation type="submission" date="2019-09" db="EMBL/GenBank/DDBJ databases">
        <authorList>
            <person name="Dittami M. S."/>
        </authorList>
    </citation>
    <scope>NUCLEOTIDE SEQUENCE [LARGE SCALE GENOMIC DNA]</scope>
    <source>
        <strain evidence="2">SPHINGO391</strain>
    </source>
</reference>
<gene>
    <name evidence="2" type="ORF">SPHINGO391_520188</name>
</gene>
<sequence>MLGNLLVVGLFVLIVWAIAKGGSGYNGARTWSGDTPDEEGRRNTRTDSNYQGHDRWTDNRSDRGW</sequence>
<dbReference type="RefSeq" id="WP_151992086.1">
    <property type="nucleotide sequence ID" value="NZ_LR701528.1"/>
</dbReference>